<comment type="caution">
    <text evidence="2">The sequence shown here is derived from an EMBL/GenBank/DDBJ whole genome shotgun (WGS) entry which is preliminary data.</text>
</comment>
<protein>
    <submittedName>
        <fullName evidence="2">Uncharacterized protein</fullName>
    </submittedName>
</protein>
<organism evidence="2 3">
    <name type="scientific">Helicobacter pullorum</name>
    <dbReference type="NCBI Taxonomy" id="35818"/>
    <lineage>
        <taxon>Bacteria</taxon>
        <taxon>Pseudomonadati</taxon>
        <taxon>Campylobacterota</taxon>
        <taxon>Epsilonproteobacteria</taxon>
        <taxon>Campylobacterales</taxon>
        <taxon>Helicobacteraceae</taxon>
        <taxon>Helicobacter</taxon>
    </lineage>
</organism>
<reference evidence="2 3" key="1">
    <citation type="submission" date="2014-06" db="EMBL/GenBank/DDBJ databases">
        <title>Helicobacter pullorum isolates in fresh chicken meat - phenotypic and genotypic features.</title>
        <authorList>
            <person name="Borges V."/>
            <person name="Santos A."/>
            <person name="Correia C.B."/>
            <person name="Saraiva M."/>
            <person name="Menard A."/>
            <person name="Vieira L."/>
            <person name="Sampaio D.A."/>
            <person name="Gomes J.P."/>
            <person name="Oleastro M."/>
        </authorList>
    </citation>
    <scope>NUCLEOTIDE SEQUENCE [LARGE SCALE GENOMIC DNA]</scope>
    <source>
        <strain evidence="2 3">229334/12</strain>
    </source>
</reference>
<proteinExistence type="predicted"/>
<keyword evidence="1" id="KW-0472">Membrane</keyword>
<evidence type="ECO:0000256" key="1">
    <source>
        <dbReference type="SAM" id="Phobius"/>
    </source>
</evidence>
<keyword evidence="1" id="KW-1133">Transmembrane helix</keyword>
<evidence type="ECO:0000313" key="2">
    <source>
        <dbReference type="EMBL" id="KPH54744.1"/>
    </source>
</evidence>
<keyword evidence="1" id="KW-0812">Transmembrane</keyword>
<dbReference type="RefSeq" id="WP_155462866.1">
    <property type="nucleotide sequence ID" value="NZ_JNOC01000103.1"/>
</dbReference>
<sequence length="129" mass="15580">MNKYEATNYLLDKYEPLISEYSNLHSKVFEDELTTKVDVGRMVLKVFNKRMSFLTFGFIVKWLDVFMFCWFGNVLQAILNLISPYSAFKDANKEVSMKKCFKDYYFLLKHYKELRAFYNQFVSFKKEFD</sequence>
<accession>A0A0N1EA15</accession>
<dbReference type="AlphaFoldDB" id="A0A0N1EA15"/>
<evidence type="ECO:0000313" key="3">
    <source>
        <dbReference type="Proteomes" id="UP000037997"/>
    </source>
</evidence>
<dbReference type="EMBL" id="JNOC01000103">
    <property type="protein sequence ID" value="KPH54744.1"/>
    <property type="molecule type" value="Genomic_DNA"/>
</dbReference>
<dbReference type="Proteomes" id="UP000037997">
    <property type="component" value="Unassembled WGS sequence"/>
</dbReference>
<feature type="transmembrane region" description="Helical" evidence="1">
    <location>
        <begin position="51"/>
        <end position="73"/>
    </location>
</feature>
<name>A0A0N1EA15_9HELI</name>
<gene>
    <name evidence="2" type="ORF">HPU229334_00360</name>
</gene>
<feature type="non-terminal residue" evidence="2">
    <location>
        <position position="129"/>
    </location>
</feature>